<dbReference type="InterPro" id="IPR010255">
    <property type="entry name" value="Haem_peroxidase_sf"/>
</dbReference>
<evidence type="ECO:0000256" key="4">
    <source>
        <dbReference type="ARBA" id="ARBA00022525"/>
    </source>
</evidence>
<dbReference type="CDD" id="cd00693">
    <property type="entry name" value="secretory_peroxidase"/>
    <property type="match status" value="1"/>
</dbReference>
<evidence type="ECO:0000256" key="15">
    <source>
        <dbReference type="PIRSR" id="PIRSR600823-2"/>
    </source>
</evidence>
<dbReference type="PRINTS" id="PR00461">
    <property type="entry name" value="PLPEROXIDASE"/>
</dbReference>
<feature type="chain" id="PRO_5015215884" description="Peroxidase" evidence="19">
    <location>
        <begin position="24"/>
        <end position="317"/>
    </location>
</feature>
<dbReference type="FunFam" id="1.10.520.10:FF:000006">
    <property type="entry name" value="Peroxidase"/>
    <property type="match status" value="1"/>
</dbReference>
<dbReference type="EC" id="1.11.1.7" evidence="19"/>
<evidence type="ECO:0000256" key="6">
    <source>
        <dbReference type="ARBA" id="ARBA00022617"/>
    </source>
</evidence>
<dbReference type="GO" id="GO:0042744">
    <property type="term" value="P:hydrogen peroxide catabolic process"/>
    <property type="evidence" value="ECO:0007669"/>
    <property type="project" value="UniProtKB-KW"/>
</dbReference>
<proteinExistence type="inferred from homology"/>
<keyword evidence="4 19" id="KW-0964">Secreted</keyword>
<dbReference type="GO" id="GO:0020037">
    <property type="term" value="F:heme binding"/>
    <property type="evidence" value="ECO:0007669"/>
    <property type="project" value="UniProtKB-UniRule"/>
</dbReference>
<evidence type="ECO:0000256" key="16">
    <source>
        <dbReference type="PIRSR" id="PIRSR600823-3"/>
    </source>
</evidence>
<evidence type="ECO:0000256" key="11">
    <source>
        <dbReference type="ARBA" id="ARBA00023004"/>
    </source>
</evidence>
<dbReference type="Gene3D" id="1.10.420.10">
    <property type="entry name" value="Peroxidase, domain 2"/>
    <property type="match status" value="1"/>
</dbReference>
<comment type="catalytic activity">
    <reaction evidence="1 19">
        <text>2 a phenolic donor + H2O2 = 2 a phenolic radical donor + 2 H2O</text>
        <dbReference type="Rhea" id="RHEA:56136"/>
        <dbReference type="ChEBI" id="CHEBI:15377"/>
        <dbReference type="ChEBI" id="CHEBI:16240"/>
        <dbReference type="ChEBI" id="CHEBI:139520"/>
        <dbReference type="ChEBI" id="CHEBI:139521"/>
        <dbReference type="EC" id="1.11.1.7"/>
    </reaction>
</comment>
<dbReference type="Pfam" id="PF00141">
    <property type="entry name" value="peroxidase"/>
    <property type="match status" value="1"/>
</dbReference>
<keyword evidence="12 18" id="KW-1015">Disulfide bond</keyword>
<dbReference type="Gramene" id="Mp5g02610.1">
    <property type="protein sequence ID" value="Mp5g02610.1.cds"/>
    <property type="gene ID" value="Mp5g02610"/>
</dbReference>
<feature type="binding site" evidence="16">
    <location>
        <position position="77"/>
    </location>
    <ligand>
        <name>Ca(2+)</name>
        <dbReference type="ChEBI" id="CHEBI:29108"/>
        <label>1</label>
    </ligand>
</feature>
<dbReference type="SUPFAM" id="SSF48113">
    <property type="entry name" value="Heme-dependent peroxidases"/>
    <property type="match status" value="1"/>
</dbReference>
<dbReference type="GO" id="GO:0046872">
    <property type="term" value="F:metal ion binding"/>
    <property type="evidence" value="ECO:0007669"/>
    <property type="project" value="UniProtKB-UniRule"/>
</dbReference>
<feature type="disulfide bond" evidence="18">
    <location>
        <begin position="122"/>
        <end position="310"/>
    </location>
</feature>
<comment type="function">
    <text evidence="2">Removal of H(2)O(2), oxidation of toxic reductants, biosynthesis and degradation of lignin, suberization, auxin catabolism, response to environmental stresses such as wounding, pathogen attack and oxidative stress. These functions might be dependent on each isozyme/isoform in each plant tissue.</text>
</comment>
<evidence type="ECO:0000313" key="21">
    <source>
        <dbReference type="EMBL" id="PTQ30496.1"/>
    </source>
</evidence>
<evidence type="ECO:0000256" key="8">
    <source>
        <dbReference type="ARBA" id="ARBA00022729"/>
    </source>
</evidence>
<evidence type="ECO:0000256" key="1">
    <source>
        <dbReference type="ARBA" id="ARBA00000189"/>
    </source>
</evidence>
<comment type="cofactor">
    <cofactor evidence="16 19">
        <name>Ca(2+)</name>
        <dbReference type="ChEBI" id="CHEBI:29108"/>
    </cofactor>
    <text evidence="16 19">Binds 2 calcium ions per subunit.</text>
</comment>
<dbReference type="OrthoDB" id="2113341at2759"/>
<feature type="binding site" evidence="16">
    <location>
        <position position="237"/>
    </location>
    <ligand>
        <name>Ca(2+)</name>
        <dbReference type="ChEBI" id="CHEBI:29108"/>
        <label>2</label>
    </ligand>
</feature>
<dbReference type="PRINTS" id="PR00458">
    <property type="entry name" value="PEROXIDASE"/>
</dbReference>
<evidence type="ECO:0000256" key="12">
    <source>
        <dbReference type="ARBA" id="ARBA00023157"/>
    </source>
</evidence>
<evidence type="ECO:0000256" key="2">
    <source>
        <dbReference type="ARBA" id="ARBA00002322"/>
    </source>
</evidence>
<feature type="binding site" evidence="16">
    <location>
        <position position="89"/>
    </location>
    <ligand>
        <name>Ca(2+)</name>
        <dbReference type="ChEBI" id="CHEBI:29108"/>
        <label>1</label>
    </ligand>
</feature>
<evidence type="ECO:0000313" key="22">
    <source>
        <dbReference type="Proteomes" id="UP000244005"/>
    </source>
</evidence>
<evidence type="ECO:0000256" key="13">
    <source>
        <dbReference type="ARBA" id="ARBA00023180"/>
    </source>
</evidence>
<dbReference type="PROSITE" id="PS50873">
    <property type="entry name" value="PEROXIDASE_4"/>
    <property type="match status" value="1"/>
</dbReference>
<comment type="cofactor">
    <cofactor evidence="16 19">
        <name>heme b</name>
        <dbReference type="ChEBI" id="CHEBI:60344"/>
    </cofactor>
    <text evidence="16 19">Binds 1 heme b (iron(II)-protoporphyrin IX) group per subunit.</text>
</comment>
<evidence type="ECO:0000256" key="5">
    <source>
        <dbReference type="ARBA" id="ARBA00022559"/>
    </source>
</evidence>
<feature type="binding site" evidence="16">
    <location>
        <position position="73"/>
    </location>
    <ligand>
        <name>Ca(2+)</name>
        <dbReference type="ChEBI" id="CHEBI:29108"/>
        <label>1</label>
    </ligand>
</feature>
<evidence type="ECO:0000259" key="20">
    <source>
        <dbReference type="PROSITE" id="PS50873"/>
    </source>
</evidence>
<feature type="site" description="Transition state stabilizer" evidence="17">
    <location>
        <position position="63"/>
    </location>
</feature>
<feature type="binding site" evidence="16">
    <location>
        <position position="244"/>
    </location>
    <ligand>
        <name>Ca(2+)</name>
        <dbReference type="ChEBI" id="CHEBI:29108"/>
        <label>2</label>
    </ligand>
</feature>
<sequence length="317" mass="34305">MAPTSLRSVVFLVLAVAVVVSDAQLQLSESFYDATCPQAASIVQQKVNAFVDADRGLAAALMRLHFHDCFVRGCDGSVLLNSTESMLTEKEALLNKGSLKGFEQIDEIKMELECACPGVVSCADILALVARDATAKVGGTSWPVFLGRIDGGASFADEVNISLPARKGRTGSEKYSWSILAFPGGHSIGQVHCGAFFERLYNFQGLNITDPSMDPEFAAMLKVQCPPTKPFGFMALDATNGTFDSAYYLDLLTNKGLLESDVALLSDPLGVEYAIRAVQDPMAFLTEFGWAMIKMGAIPALEPYGWRRHCAFVEAKY</sequence>
<feature type="disulfide bond" evidence="18">
    <location>
        <begin position="69"/>
        <end position="74"/>
    </location>
</feature>
<evidence type="ECO:0000256" key="10">
    <source>
        <dbReference type="ARBA" id="ARBA00023002"/>
    </source>
</evidence>
<feature type="binding site" evidence="16">
    <location>
        <position position="71"/>
    </location>
    <ligand>
        <name>Ca(2+)</name>
        <dbReference type="ChEBI" id="CHEBI:29108"/>
        <label>1</label>
    </ligand>
</feature>
<dbReference type="EMBL" id="KZ772796">
    <property type="protein sequence ID" value="PTQ30496.1"/>
    <property type="molecule type" value="Genomic_DNA"/>
</dbReference>
<evidence type="ECO:0000256" key="9">
    <source>
        <dbReference type="ARBA" id="ARBA00022837"/>
    </source>
</evidence>
<feature type="binding site" description="axial binding residue" evidence="16">
    <location>
        <position position="186"/>
    </location>
    <ligand>
        <name>heme b</name>
        <dbReference type="ChEBI" id="CHEBI:60344"/>
    </ligand>
    <ligandPart>
        <name>Fe</name>
        <dbReference type="ChEBI" id="CHEBI:18248"/>
    </ligandPart>
</feature>
<dbReference type="GO" id="GO:0006979">
    <property type="term" value="P:response to oxidative stress"/>
    <property type="evidence" value="ECO:0007669"/>
    <property type="project" value="UniProtKB-UniRule"/>
</dbReference>
<keyword evidence="19" id="KW-0376">Hydrogen peroxide</keyword>
<evidence type="ECO:0000256" key="19">
    <source>
        <dbReference type="RuleBase" id="RU362060"/>
    </source>
</evidence>
<evidence type="ECO:0000256" key="17">
    <source>
        <dbReference type="PIRSR" id="PIRSR600823-4"/>
    </source>
</evidence>
<evidence type="ECO:0000256" key="14">
    <source>
        <dbReference type="PIRSR" id="PIRSR600823-1"/>
    </source>
</evidence>
<feature type="binding site" evidence="15">
    <location>
        <position position="164"/>
    </location>
    <ligand>
        <name>substrate</name>
    </ligand>
</feature>
<feature type="domain" description="Plant heme peroxidase family profile" evidence="20">
    <location>
        <begin position="26"/>
        <end position="314"/>
    </location>
</feature>
<dbReference type="InterPro" id="IPR033905">
    <property type="entry name" value="Secretory_peroxidase"/>
</dbReference>
<feature type="active site" description="Proton acceptor" evidence="14">
    <location>
        <position position="67"/>
    </location>
</feature>
<dbReference type="Gene3D" id="1.10.520.10">
    <property type="match status" value="1"/>
</dbReference>
<dbReference type="GO" id="GO:0006950">
    <property type="term" value="P:response to stress"/>
    <property type="evidence" value="ECO:0000318"/>
    <property type="project" value="GO_Central"/>
</dbReference>
<dbReference type="PROSITE" id="PS00436">
    <property type="entry name" value="PEROXIDASE_2"/>
    <property type="match status" value="1"/>
</dbReference>
<dbReference type="GO" id="GO:0140825">
    <property type="term" value="F:lactoperoxidase activity"/>
    <property type="evidence" value="ECO:0007669"/>
    <property type="project" value="UniProtKB-EC"/>
</dbReference>
<keyword evidence="5 19" id="KW-0575">Peroxidase</keyword>
<keyword evidence="13" id="KW-0325">Glycoprotein</keyword>
<feature type="disulfide bond" evidence="18">
    <location>
        <begin position="193"/>
        <end position="225"/>
    </location>
</feature>
<comment type="subcellular location">
    <subcellularLocation>
        <location evidence="3 19">Secreted</location>
    </subcellularLocation>
</comment>
<comment type="similarity">
    <text evidence="19">Belongs to the peroxidase family. Classical plant (class III) peroxidase subfamily.</text>
</comment>
<evidence type="ECO:0000256" key="18">
    <source>
        <dbReference type="PIRSR" id="PIRSR600823-5"/>
    </source>
</evidence>
<feature type="signal peptide" evidence="19">
    <location>
        <begin position="1"/>
        <end position="23"/>
    </location>
</feature>
<organism evidence="21 22">
    <name type="scientific">Marchantia polymorpha</name>
    <name type="common">Common liverwort</name>
    <name type="synonym">Marchantia aquatica</name>
    <dbReference type="NCBI Taxonomy" id="3197"/>
    <lineage>
        <taxon>Eukaryota</taxon>
        <taxon>Viridiplantae</taxon>
        <taxon>Streptophyta</taxon>
        <taxon>Embryophyta</taxon>
        <taxon>Marchantiophyta</taxon>
        <taxon>Marchantiopsida</taxon>
        <taxon>Marchantiidae</taxon>
        <taxon>Marchantiales</taxon>
        <taxon>Marchantiaceae</taxon>
        <taxon>Marchantia</taxon>
    </lineage>
</organism>
<feature type="disulfide bond" evidence="18">
    <location>
        <begin position="36"/>
        <end position="116"/>
    </location>
</feature>
<reference evidence="22" key="1">
    <citation type="journal article" date="2017" name="Cell">
        <title>Insights into land plant evolution garnered from the Marchantia polymorpha genome.</title>
        <authorList>
            <person name="Bowman J.L."/>
            <person name="Kohchi T."/>
            <person name="Yamato K.T."/>
            <person name="Jenkins J."/>
            <person name="Shu S."/>
            <person name="Ishizaki K."/>
            <person name="Yamaoka S."/>
            <person name="Nishihama R."/>
            <person name="Nakamura Y."/>
            <person name="Berger F."/>
            <person name="Adam C."/>
            <person name="Aki S.S."/>
            <person name="Althoff F."/>
            <person name="Araki T."/>
            <person name="Arteaga-Vazquez M.A."/>
            <person name="Balasubrmanian S."/>
            <person name="Barry K."/>
            <person name="Bauer D."/>
            <person name="Boehm C.R."/>
            <person name="Briginshaw L."/>
            <person name="Caballero-Perez J."/>
            <person name="Catarino B."/>
            <person name="Chen F."/>
            <person name="Chiyoda S."/>
            <person name="Chovatia M."/>
            <person name="Davies K.M."/>
            <person name="Delmans M."/>
            <person name="Demura T."/>
            <person name="Dierschke T."/>
            <person name="Dolan L."/>
            <person name="Dorantes-Acosta A.E."/>
            <person name="Eklund D.M."/>
            <person name="Florent S.N."/>
            <person name="Flores-Sandoval E."/>
            <person name="Fujiyama A."/>
            <person name="Fukuzawa H."/>
            <person name="Galik B."/>
            <person name="Grimanelli D."/>
            <person name="Grimwood J."/>
            <person name="Grossniklaus U."/>
            <person name="Hamada T."/>
            <person name="Haseloff J."/>
            <person name="Hetherington A.J."/>
            <person name="Higo A."/>
            <person name="Hirakawa Y."/>
            <person name="Hundley H.N."/>
            <person name="Ikeda Y."/>
            <person name="Inoue K."/>
            <person name="Inoue S.I."/>
            <person name="Ishida S."/>
            <person name="Jia Q."/>
            <person name="Kakita M."/>
            <person name="Kanazawa T."/>
            <person name="Kawai Y."/>
            <person name="Kawashima T."/>
            <person name="Kennedy M."/>
            <person name="Kinose K."/>
            <person name="Kinoshita T."/>
            <person name="Kohara Y."/>
            <person name="Koide E."/>
            <person name="Komatsu K."/>
            <person name="Kopischke S."/>
            <person name="Kubo M."/>
            <person name="Kyozuka J."/>
            <person name="Lagercrantz U."/>
            <person name="Lin S.S."/>
            <person name="Lindquist E."/>
            <person name="Lipzen A.M."/>
            <person name="Lu C.W."/>
            <person name="De Luna E."/>
            <person name="Martienssen R.A."/>
            <person name="Minamino N."/>
            <person name="Mizutani M."/>
            <person name="Mizutani M."/>
            <person name="Mochizuki N."/>
            <person name="Monte I."/>
            <person name="Mosher R."/>
            <person name="Nagasaki H."/>
            <person name="Nakagami H."/>
            <person name="Naramoto S."/>
            <person name="Nishitani K."/>
            <person name="Ohtani M."/>
            <person name="Okamoto T."/>
            <person name="Okumura M."/>
            <person name="Phillips J."/>
            <person name="Pollak B."/>
            <person name="Reinders A."/>
            <person name="Rovekamp M."/>
            <person name="Sano R."/>
            <person name="Sawa S."/>
            <person name="Schmid M.W."/>
            <person name="Shirakawa M."/>
            <person name="Solano R."/>
            <person name="Spunde A."/>
            <person name="Suetsugu N."/>
            <person name="Sugano S."/>
            <person name="Sugiyama A."/>
            <person name="Sun R."/>
            <person name="Suzuki Y."/>
            <person name="Takenaka M."/>
            <person name="Takezawa D."/>
            <person name="Tomogane H."/>
            <person name="Tsuzuki M."/>
            <person name="Ueda T."/>
            <person name="Umeda M."/>
            <person name="Ward J.M."/>
            <person name="Watanabe Y."/>
            <person name="Yazaki K."/>
            <person name="Yokoyama R."/>
            <person name="Yoshitake Y."/>
            <person name="Yotsui I."/>
            <person name="Zachgo S."/>
            <person name="Schmutz J."/>
        </authorList>
    </citation>
    <scope>NUCLEOTIDE SEQUENCE [LARGE SCALE GENOMIC DNA]</scope>
    <source>
        <strain evidence="22">Tak-1</strain>
    </source>
</reference>
<dbReference type="AlphaFoldDB" id="A0A2R6W9H2"/>
<keyword evidence="22" id="KW-1185">Reference proteome</keyword>
<keyword evidence="7 16" id="KW-0479">Metal-binding</keyword>
<evidence type="ECO:0000256" key="7">
    <source>
        <dbReference type="ARBA" id="ARBA00022723"/>
    </source>
</evidence>
<keyword evidence="10 19" id="KW-0560">Oxidoreductase</keyword>
<keyword evidence="8 19" id="KW-0732">Signal</keyword>
<keyword evidence="9 16" id="KW-0106">Calcium</keyword>
<keyword evidence="11 16" id="KW-0408">Iron</keyword>
<dbReference type="GO" id="GO:0004601">
    <property type="term" value="F:peroxidase activity"/>
    <property type="evidence" value="ECO:0000318"/>
    <property type="project" value="GO_Central"/>
</dbReference>
<dbReference type="InterPro" id="IPR019794">
    <property type="entry name" value="Peroxidases_AS"/>
</dbReference>
<dbReference type="PANTHER" id="PTHR31235">
    <property type="entry name" value="PEROXIDASE 25-RELATED"/>
    <property type="match status" value="1"/>
</dbReference>
<dbReference type="InterPro" id="IPR002016">
    <property type="entry name" value="Haem_peroxidase"/>
</dbReference>
<dbReference type="GO" id="GO:0005576">
    <property type="term" value="C:extracellular region"/>
    <property type="evidence" value="ECO:0007669"/>
    <property type="project" value="UniProtKB-SubCell"/>
</dbReference>
<keyword evidence="6 19" id="KW-0349">Heme</keyword>
<gene>
    <name evidence="21" type="ORF">MARPO_0124s0062</name>
</gene>
<protein>
    <recommendedName>
        <fullName evidence="19">Peroxidase</fullName>
        <ecNumber evidence="19">1.11.1.7</ecNumber>
    </recommendedName>
</protein>
<name>A0A2R6W9H2_MARPO</name>
<feature type="binding site" evidence="16">
    <location>
        <position position="68"/>
    </location>
    <ligand>
        <name>Ca(2+)</name>
        <dbReference type="ChEBI" id="CHEBI:29108"/>
        <label>1</label>
    </ligand>
</feature>
<accession>A0A2R6W9H2</accession>
<dbReference type="InterPro" id="IPR000823">
    <property type="entry name" value="Peroxidase_pln"/>
</dbReference>
<feature type="binding site" evidence="16">
    <location>
        <position position="75"/>
    </location>
    <ligand>
        <name>Ca(2+)</name>
        <dbReference type="ChEBI" id="CHEBI:29108"/>
        <label>1</label>
    </ligand>
</feature>
<dbReference type="GO" id="GO:0009505">
    <property type="term" value="C:plant-type cell wall"/>
    <property type="evidence" value="ECO:0000318"/>
    <property type="project" value="GO_Central"/>
</dbReference>
<dbReference type="Proteomes" id="UP000244005">
    <property type="component" value="Unassembled WGS sequence"/>
</dbReference>
<evidence type="ECO:0000256" key="3">
    <source>
        <dbReference type="ARBA" id="ARBA00004613"/>
    </source>
</evidence>